<sequence>MVLFWHAIAKCDFRYNIEEITRVASVHYIKMKLVVPLFPKRQILRVFVQTRCCHTVYYNVKKFLGDPEVFGGIRGCLRVKLAGSQKR</sequence>
<dbReference type="AlphaFoldDB" id="Q0C701"/>
<accession>Q0C701</accession>
<dbReference type="HOGENOM" id="CLU_2480569_0_0_7"/>
<proteinExistence type="predicted"/>
<gene>
    <name evidence="1" type="ordered locus">Pcar_3166</name>
</gene>
<dbReference type="EMBL" id="CP000142">
    <property type="protein sequence ID" value="ABI81786.1"/>
    <property type="molecule type" value="Genomic_DNA"/>
</dbReference>
<name>Q0C701_SYNC1</name>
<keyword evidence="2" id="KW-1185">Reference proteome</keyword>
<organism evidence="1 2">
    <name type="scientific">Syntrophotalea carbinolica (strain DSM 2380 / NBRC 103641 / GraBd1)</name>
    <name type="common">Pelobacter carbinolicus</name>
    <dbReference type="NCBI Taxonomy" id="338963"/>
    <lineage>
        <taxon>Bacteria</taxon>
        <taxon>Pseudomonadati</taxon>
        <taxon>Thermodesulfobacteriota</taxon>
        <taxon>Desulfuromonadia</taxon>
        <taxon>Desulfuromonadales</taxon>
        <taxon>Syntrophotaleaceae</taxon>
        <taxon>Syntrophotalea</taxon>
    </lineage>
</organism>
<dbReference type="Proteomes" id="UP000002534">
    <property type="component" value="Chromosome"/>
</dbReference>
<reference evidence="2" key="1">
    <citation type="submission" date="2005-10" db="EMBL/GenBank/DDBJ databases">
        <title>Complete sequence of Pelobacter carbinolicus DSM 2380.</title>
        <authorList>
            <person name="Copeland A."/>
            <person name="Lucas S."/>
            <person name="Lapidus A."/>
            <person name="Barry K."/>
            <person name="Detter J.C."/>
            <person name="Glavina T."/>
            <person name="Hammon N."/>
            <person name="Israni S."/>
            <person name="Pitluck S."/>
            <person name="Chertkov O."/>
            <person name="Schmutz J."/>
            <person name="Larimer F."/>
            <person name="Land M."/>
            <person name="Kyrpides N."/>
            <person name="Ivanova N."/>
            <person name="Richardson P."/>
        </authorList>
    </citation>
    <scope>NUCLEOTIDE SEQUENCE [LARGE SCALE GENOMIC DNA]</scope>
    <source>
        <strain evidence="2">DSM 2380 / NBRC 103641 / GraBd1</strain>
    </source>
</reference>
<reference evidence="1 2" key="2">
    <citation type="journal article" date="2012" name="BMC Genomics">
        <title>The genome of Pelobacter carbinolicus reveals surprising metabolic capabilities and physiological features.</title>
        <authorList>
            <person name="Aklujkar M."/>
            <person name="Haveman S.A."/>
            <person name="Didonato R.Jr."/>
            <person name="Chertkov O."/>
            <person name="Han C.S."/>
            <person name="Land M.L."/>
            <person name="Brown P."/>
            <person name="Lovley D.R."/>
        </authorList>
    </citation>
    <scope>NUCLEOTIDE SEQUENCE [LARGE SCALE GENOMIC DNA]</scope>
    <source>
        <strain evidence="2">DSM 2380 / NBRC 103641 / GraBd1</strain>
    </source>
</reference>
<dbReference type="KEGG" id="pca:Pcar_3166"/>
<evidence type="ECO:0000313" key="2">
    <source>
        <dbReference type="Proteomes" id="UP000002534"/>
    </source>
</evidence>
<dbReference type="STRING" id="338963.Pcar_3166"/>
<evidence type="ECO:0000313" key="1">
    <source>
        <dbReference type="EMBL" id="ABI81786.1"/>
    </source>
</evidence>
<protein>
    <submittedName>
        <fullName evidence="1">Uncharacterized protein</fullName>
    </submittedName>
</protein>